<name>A0A1M5NMU5_9BACI</name>
<comment type="similarity">
    <text evidence="1">Belongs to the peptidase S1C family.</text>
</comment>
<reference evidence="7" key="1">
    <citation type="submission" date="2016-11" db="EMBL/GenBank/DDBJ databases">
        <authorList>
            <person name="Varghese N."/>
            <person name="Submissions S."/>
        </authorList>
    </citation>
    <scope>NUCLEOTIDE SEQUENCE [LARGE SCALE GENOMIC DNA]</scope>
    <source>
        <strain evidence="7">CGMCC 1.6496</strain>
    </source>
</reference>
<evidence type="ECO:0000256" key="3">
    <source>
        <dbReference type="ARBA" id="ARBA00022801"/>
    </source>
</evidence>
<dbReference type="Proteomes" id="UP000184079">
    <property type="component" value="Unassembled WGS sequence"/>
</dbReference>
<accession>A0A1M5NMU5</accession>
<evidence type="ECO:0000256" key="4">
    <source>
        <dbReference type="ARBA" id="ARBA00022825"/>
    </source>
</evidence>
<keyword evidence="7" id="KW-1185">Reference proteome</keyword>
<sequence length="382" mass="42592">MIKNKYIPVILSSMILLIGFILLITMYQQWKQERVEISNPVLNQITTSNEKLNLKSIIHEAEKNVIQIESQTEDSSLTGSGFLYNKQGDIITNAHVIKDANVIYVRTADAQIYPAAVVGVGKETDIAVIRVPQLAGAFMNVEKNKSPETGDEVIALGSPHGFQNTVTLGIISGQERDFSVDGFHYENAYQISAQIAEGNSGGPLIDRKTGNVIGINSVGTKDGSIGFSIPIKDAIKQIEAWSNEAKTEALNFASTSNLINKKDPKKLKEDAEYLITYFLDSIELRDYVNAYALLANDMLSKTSYKDFRNDYVDFINVTFDEPKSNITEDNQVQSTLSVTIDKRVEDKDKSEKGLYEYTFTTKYENDQLKISSIKVNKPKNKS</sequence>
<dbReference type="EMBL" id="FQXD01000002">
    <property type="protein sequence ID" value="SHG90519.1"/>
    <property type="molecule type" value="Genomic_DNA"/>
</dbReference>
<dbReference type="InterPro" id="IPR051201">
    <property type="entry name" value="Chloro_Bact_Ser_Proteases"/>
</dbReference>
<evidence type="ECO:0000256" key="2">
    <source>
        <dbReference type="ARBA" id="ARBA00022670"/>
    </source>
</evidence>
<dbReference type="InterPro" id="IPR009003">
    <property type="entry name" value="Peptidase_S1_PA"/>
</dbReference>
<dbReference type="PANTHER" id="PTHR43343:SF3">
    <property type="entry name" value="PROTEASE DO-LIKE 8, CHLOROPLASTIC"/>
    <property type="match status" value="1"/>
</dbReference>
<dbReference type="OrthoDB" id="189537at2"/>
<dbReference type="PANTHER" id="PTHR43343">
    <property type="entry name" value="PEPTIDASE S12"/>
    <property type="match status" value="1"/>
</dbReference>
<organism evidence="6 7">
    <name type="scientific">Virgibacillus chiguensis</name>
    <dbReference type="NCBI Taxonomy" id="411959"/>
    <lineage>
        <taxon>Bacteria</taxon>
        <taxon>Bacillati</taxon>
        <taxon>Bacillota</taxon>
        <taxon>Bacilli</taxon>
        <taxon>Bacillales</taxon>
        <taxon>Bacillaceae</taxon>
        <taxon>Virgibacillus</taxon>
    </lineage>
</organism>
<evidence type="ECO:0000313" key="6">
    <source>
        <dbReference type="EMBL" id="SHG90519.1"/>
    </source>
</evidence>
<dbReference type="SUPFAM" id="SSF50494">
    <property type="entry name" value="Trypsin-like serine proteases"/>
    <property type="match status" value="1"/>
</dbReference>
<keyword evidence="5" id="KW-0812">Transmembrane</keyword>
<gene>
    <name evidence="6" type="ORF">SAMN05421807_102274</name>
</gene>
<dbReference type="RefSeq" id="WP_073005448.1">
    <property type="nucleotide sequence ID" value="NZ_FQXD01000002.1"/>
</dbReference>
<evidence type="ECO:0000313" key="7">
    <source>
        <dbReference type="Proteomes" id="UP000184079"/>
    </source>
</evidence>
<dbReference type="GO" id="GO:0006508">
    <property type="term" value="P:proteolysis"/>
    <property type="evidence" value="ECO:0007669"/>
    <property type="project" value="UniProtKB-KW"/>
</dbReference>
<dbReference type="InterPro" id="IPR043504">
    <property type="entry name" value="Peptidase_S1_PA_chymotrypsin"/>
</dbReference>
<evidence type="ECO:0000256" key="1">
    <source>
        <dbReference type="ARBA" id="ARBA00010541"/>
    </source>
</evidence>
<feature type="transmembrane region" description="Helical" evidence="5">
    <location>
        <begin position="6"/>
        <end position="27"/>
    </location>
</feature>
<dbReference type="PRINTS" id="PR00834">
    <property type="entry name" value="PROTEASES2C"/>
</dbReference>
<dbReference type="GO" id="GO:0004252">
    <property type="term" value="F:serine-type endopeptidase activity"/>
    <property type="evidence" value="ECO:0007669"/>
    <property type="project" value="InterPro"/>
</dbReference>
<keyword evidence="5" id="KW-1133">Transmembrane helix</keyword>
<dbReference type="Pfam" id="PF13365">
    <property type="entry name" value="Trypsin_2"/>
    <property type="match status" value="1"/>
</dbReference>
<keyword evidence="3" id="KW-0378">Hydrolase</keyword>
<evidence type="ECO:0000256" key="5">
    <source>
        <dbReference type="SAM" id="Phobius"/>
    </source>
</evidence>
<dbReference type="InterPro" id="IPR001940">
    <property type="entry name" value="Peptidase_S1C"/>
</dbReference>
<keyword evidence="4" id="KW-0720">Serine protease</keyword>
<proteinExistence type="inferred from homology"/>
<keyword evidence="5" id="KW-0472">Membrane</keyword>
<dbReference type="AlphaFoldDB" id="A0A1M5NMU5"/>
<dbReference type="Gene3D" id="2.40.10.10">
    <property type="entry name" value="Trypsin-like serine proteases"/>
    <property type="match status" value="2"/>
</dbReference>
<protein>
    <submittedName>
        <fullName evidence="6">Trypsin-like peptidase domain-containing protein</fullName>
    </submittedName>
</protein>
<keyword evidence="2" id="KW-0645">Protease</keyword>